<dbReference type="InterPro" id="IPR011765">
    <property type="entry name" value="Pept_M16_N"/>
</dbReference>
<evidence type="ECO:0000256" key="3">
    <source>
        <dbReference type="ARBA" id="ARBA00022670"/>
    </source>
</evidence>
<dbReference type="InterPro" id="IPR050626">
    <property type="entry name" value="Peptidase_M16"/>
</dbReference>
<dbReference type="InterPro" id="IPR011249">
    <property type="entry name" value="Metalloenz_LuxS/M16"/>
</dbReference>
<evidence type="ECO:0000256" key="1">
    <source>
        <dbReference type="ARBA" id="ARBA00001947"/>
    </source>
</evidence>
<comment type="caution">
    <text evidence="11">The sequence shown here is derived from an EMBL/GenBank/DDBJ whole genome shotgun (WGS) entry which is preliminary data.</text>
</comment>
<name>A0ABR6VES4_9PSED</name>
<evidence type="ECO:0000256" key="4">
    <source>
        <dbReference type="ARBA" id="ARBA00022723"/>
    </source>
</evidence>
<reference evidence="11 12" key="1">
    <citation type="journal article" date="2020" name="Microorganisms">
        <title>Reliable Identification of Environmental Pseudomonas Isolates Using the rpoD Gene.</title>
        <authorList>
            <consortium name="The Broad Institute Genome Sequencing Platform"/>
            <person name="Girard L."/>
            <person name="Lood C."/>
            <person name="Rokni-Zadeh H."/>
            <person name="van Noort V."/>
            <person name="Lavigne R."/>
            <person name="De Mot R."/>
        </authorList>
    </citation>
    <scope>NUCLEOTIDE SEQUENCE [LARGE SCALE GENOMIC DNA]</scope>
    <source>
        <strain evidence="11 12">RW7P2</strain>
    </source>
</reference>
<comment type="cofactor">
    <cofactor evidence="1">
        <name>Zn(2+)</name>
        <dbReference type="ChEBI" id="CHEBI:29105"/>
    </cofactor>
</comment>
<dbReference type="Pfam" id="PF05193">
    <property type="entry name" value="Peptidase_M16_C"/>
    <property type="match status" value="1"/>
</dbReference>
<dbReference type="RefSeq" id="WP_186599157.1">
    <property type="nucleotide sequence ID" value="NZ_JABWRS010000028.1"/>
</dbReference>
<evidence type="ECO:0000313" key="11">
    <source>
        <dbReference type="EMBL" id="MBC3478673.1"/>
    </source>
</evidence>
<keyword evidence="6" id="KW-0862">Zinc</keyword>
<dbReference type="PROSITE" id="PS00143">
    <property type="entry name" value="INSULINASE"/>
    <property type="match status" value="1"/>
</dbReference>
<dbReference type="InterPro" id="IPR001431">
    <property type="entry name" value="Pept_M16_Zn_BS"/>
</dbReference>
<gene>
    <name evidence="11" type="ORF">HU747_24105</name>
</gene>
<keyword evidence="12" id="KW-1185">Reference proteome</keyword>
<keyword evidence="5" id="KW-0378">Hydrolase</keyword>
<dbReference type="PANTHER" id="PTHR43690">
    <property type="entry name" value="NARDILYSIN"/>
    <property type="match status" value="1"/>
</dbReference>
<feature type="domain" description="Peptidase M16 N-terminal" evidence="9">
    <location>
        <begin position="26"/>
        <end position="171"/>
    </location>
</feature>
<evidence type="ECO:0000256" key="5">
    <source>
        <dbReference type="ARBA" id="ARBA00022801"/>
    </source>
</evidence>
<feature type="domain" description="Peptidase M16 C-terminal" evidence="10">
    <location>
        <begin position="179"/>
        <end position="363"/>
    </location>
</feature>
<keyword evidence="4" id="KW-0479">Metal-binding</keyword>
<sequence>MATLTSTAATSAPPLQHFVLANGLVVYLREDHRAPLVSAQLWYHVGASYEPPGHSGLSHLLEHLMFEGSSKLAGGQYSKLISTLGGSPNAATTHDATYFPVTLPSNRLEVVLEAMADSMASATLEPAAFDRELEVVKAERRTRVDNSPLAQALEQADTLALQGGPYATPIIGRAPDLADMTADAVRTWYQSWYHSNNATLVVVGDTTSDRLRGWVEHYFGAIPANRLPSKARPKPATASVHRTQTITLPRLREGLIMAFNVPSQSTAASDLEALALRLIPELLTEGRGARLVQRLMRERDILHAKGSQYLHVLRGDSLLTFYFFNNPQQASPEQAMEHVWAQIELLRQTPATAREISRAKARLLANTVFGRDDIGEQAGAIGQMAASGLDPHSLDREAEILQSVTAEDVRAVAHRYLSHERLTVTYMKEEERP</sequence>
<proteinExistence type="inferred from homology"/>
<organism evidence="11 12">
    <name type="scientific">Pseudomonas taiwanensis</name>
    <dbReference type="NCBI Taxonomy" id="470150"/>
    <lineage>
        <taxon>Bacteria</taxon>
        <taxon>Pseudomonadati</taxon>
        <taxon>Pseudomonadota</taxon>
        <taxon>Gammaproteobacteria</taxon>
        <taxon>Pseudomonadales</taxon>
        <taxon>Pseudomonadaceae</taxon>
        <taxon>Pseudomonas</taxon>
    </lineage>
</organism>
<dbReference type="SUPFAM" id="SSF63411">
    <property type="entry name" value="LuxS/MPP-like metallohydrolase"/>
    <property type="match status" value="2"/>
</dbReference>
<comment type="similarity">
    <text evidence="2 8">Belongs to the peptidase M16 family.</text>
</comment>
<accession>A0ABR6VES4</accession>
<evidence type="ECO:0000259" key="10">
    <source>
        <dbReference type="Pfam" id="PF05193"/>
    </source>
</evidence>
<dbReference type="Proteomes" id="UP000628086">
    <property type="component" value="Unassembled WGS sequence"/>
</dbReference>
<dbReference type="PANTHER" id="PTHR43690:SF17">
    <property type="entry name" value="PROTEIN YHJJ"/>
    <property type="match status" value="1"/>
</dbReference>
<evidence type="ECO:0000256" key="7">
    <source>
        <dbReference type="ARBA" id="ARBA00023049"/>
    </source>
</evidence>
<dbReference type="InterPro" id="IPR007863">
    <property type="entry name" value="Peptidase_M16_C"/>
</dbReference>
<dbReference type="Pfam" id="PF00675">
    <property type="entry name" value="Peptidase_M16"/>
    <property type="match status" value="1"/>
</dbReference>
<evidence type="ECO:0000256" key="6">
    <source>
        <dbReference type="ARBA" id="ARBA00022833"/>
    </source>
</evidence>
<evidence type="ECO:0000256" key="8">
    <source>
        <dbReference type="RuleBase" id="RU004447"/>
    </source>
</evidence>
<protein>
    <submittedName>
        <fullName evidence="11">Insulinase family protein</fullName>
    </submittedName>
</protein>
<dbReference type="Gene3D" id="3.30.830.10">
    <property type="entry name" value="Metalloenzyme, LuxS/M16 peptidase-like"/>
    <property type="match status" value="2"/>
</dbReference>
<evidence type="ECO:0000313" key="12">
    <source>
        <dbReference type="Proteomes" id="UP000628086"/>
    </source>
</evidence>
<dbReference type="EMBL" id="JABWRS010000028">
    <property type="protein sequence ID" value="MBC3478673.1"/>
    <property type="molecule type" value="Genomic_DNA"/>
</dbReference>
<keyword evidence="7" id="KW-0482">Metalloprotease</keyword>
<keyword evidence="3" id="KW-0645">Protease</keyword>
<evidence type="ECO:0000259" key="9">
    <source>
        <dbReference type="Pfam" id="PF00675"/>
    </source>
</evidence>
<evidence type="ECO:0000256" key="2">
    <source>
        <dbReference type="ARBA" id="ARBA00007261"/>
    </source>
</evidence>